<dbReference type="HAMAP" id="MF_00412">
    <property type="entry name" value="ProA"/>
    <property type="match status" value="1"/>
</dbReference>
<dbReference type="InterPro" id="IPR015590">
    <property type="entry name" value="Aldehyde_DH_dom"/>
</dbReference>
<evidence type="ECO:0000256" key="7">
    <source>
        <dbReference type="HAMAP-Rule" id="MF_00412"/>
    </source>
</evidence>
<evidence type="ECO:0000256" key="4">
    <source>
        <dbReference type="ARBA" id="ARBA00022857"/>
    </source>
</evidence>
<comment type="function">
    <text evidence="7">Catalyzes the NADPH-dependent reduction of L-glutamate 5-phosphate into L-glutamate 5-semialdehyde and phosphate. The product spontaneously undergoes cyclization to form 1-pyrroline-5-carboxylate.</text>
</comment>
<protein>
    <recommendedName>
        <fullName evidence="7">Gamma-glutamyl phosphate reductase</fullName>
        <shortName evidence="7">GPR</shortName>
        <ecNumber evidence="7">1.2.1.41</ecNumber>
    </recommendedName>
    <alternativeName>
        <fullName evidence="7">Glutamate-5-semialdehyde dehydrogenase</fullName>
    </alternativeName>
    <alternativeName>
        <fullName evidence="7">Glutamyl-gamma-semialdehyde dehydrogenase</fullName>
        <shortName evidence="7">GSA dehydrogenase</shortName>
    </alternativeName>
</protein>
<dbReference type="InterPro" id="IPR016163">
    <property type="entry name" value="Ald_DH_C"/>
</dbReference>
<feature type="domain" description="Aldehyde dehydrogenase" evidence="8">
    <location>
        <begin position="7"/>
        <end position="287"/>
    </location>
</feature>
<proteinExistence type="inferred from homology"/>
<keyword evidence="7" id="KW-0963">Cytoplasm</keyword>
<dbReference type="InterPro" id="IPR016162">
    <property type="entry name" value="Ald_DH_N"/>
</dbReference>
<dbReference type="EC" id="1.2.1.41" evidence="7"/>
<comment type="catalytic activity">
    <reaction evidence="6 7">
        <text>L-glutamate 5-semialdehyde + phosphate + NADP(+) = L-glutamyl 5-phosphate + NADPH + H(+)</text>
        <dbReference type="Rhea" id="RHEA:19541"/>
        <dbReference type="ChEBI" id="CHEBI:15378"/>
        <dbReference type="ChEBI" id="CHEBI:43474"/>
        <dbReference type="ChEBI" id="CHEBI:57783"/>
        <dbReference type="ChEBI" id="CHEBI:58066"/>
        <dbReference type="ChEBI" id="CHEBI:58274"/>
        <dbReference type="ChEBI" id="CHEBI:58349"/>
        <dbReference type="EC" id="1.2.1.41"/>
    </reaction>
</comment>
<keyword evidence="4 7" id="KW-0521">NADP</keyword>
<dbReference type="InterPro" id="IPR012134">
    <property type="entry name" value="Glu-5-SA_DH"/>
</dbReference>
<dbReference type="EMBL" id="UAPV01000001">
    <property type="protein sequence ID" value="SPT69532.1"/>
    <property type="molecule type" value="Genomic_DNA"/>
</dbReference>
<dbReference type="CDD" id="cd07079">
    <property type="entry name" value="ALDH_F18-19_ProA-GPR"/>
    <property type="match status" value="1"/>
</dbReference>
<dbReference type="Gene3D" id="3.40.605.10">
    <property type="entry name" value="Aldehyde Dehydrogenase, Chain A, domain 1"/>
    <property type="match status" value="1"/>
</dbReference>
<dbReference type="RefSeq" id="WP_113743693.1">
    <property type="nucleotide sequence ID" value="NZ_UAPV01000001.1"/>
</dbReference>
<evidence type="ECO:0000256" key="3">
    <source>
        <dbReference type="ARBA" id="ARBA00022650"/>
    </source>
</evidence>
<dbReference type="InterPro" id="IPR020593">
    <property type="entry name" value="G-glutamylP_reductase_CS"/>
</dbReference>
<reference evidence="9 10" key="1">
    <citation type="submission" date="2018-06" db="EMBL/GenBank/DDBJ databases">
        <authorList>
            <consortium name="Pathogen Informatics"/>
            <person name="Doyle S."/>
        </authorList>
    </citation>
    <scope>NUCLEOTIDE SEQUENCE [LARGE SCALE GENOMIC DNA]</scope>
    <source>
        <strain evidence="9 10">NCTC13093</strain>
    </source>
</reference>
<dbReference type="Proteomes" id="UP000250086">
    <property type="component" value="Unassembled WGS sequence"/>
</dbReference>
<comment type="pathway">
    <text evidence="1 7">Amino-acid biosynthesis; L-proline biosynthesis; L-glutamate 5-semialdehyde from L-glutamate: step 2/2.</text>
</comment>
<evidence type="ECO:0000256" key="1">
    <source>
        <dbReference type="ARBA" id="ARBA00004985"/>
    </source>
</evidence>
<sequence>MDIKLLENIINNAHRASFDIGSFDSALKNKILHTLHDILCKNKDLIFKENEKDINEAKDRGLNEAMTDRLRLNDARFEEMTDGILRLIALDDPVGTVSEGRQVTSGLKIQKVSVPFGLVGVIYESRPNVTVDIAALCIKSGNAAILRGGSEAYHTNLCLHSLIVKALKSLDVNEHIVSFIASKDREDVLNMLSFDRYIDVIIPRGGEALHRLCQKNSSIPVIVGGFGISHIFVDEGADRDKCTDVILNAKLSKPSACNSLDTLLIHKNLDRDLLASIVKALKEYKVSIYADRAMFDELLHMGFGDYIKATDSQSFDTEYLSLALNITFVDDVYAALLHMREHGAIHSDAILTENLHHADIFTKGATSACVYVNASTRFTDGGQFGMGAEVAISTQKLHVRGPMGLKELNTYKYICSGEYLSRK</sequence>
<dbReference type="GO" id="GO:0050661">
    <property type="term" value="F:NADP binding"/>
    <property type="evidence" value="ECO:0007669"/>
    <property type="project" value="InterPro"/>
</dbReference>
<dbReference type="InterPro" id="IPR016161">
    <property type="entry name" value="Ald_DH/histidinol_DH"/>
</dbReference>
<dbReference type="GO" id="GO:0004350">
    <property type="term" value="F:glutamate-5-semialdehyde dehydrogenase activity"/>
    <property type="evidence" value="ECO:0007669"/>
    <property type="project" value="UniProtKB-UniRule"/>
</dbReference>
<dbReference type="AlphaFoldDB" id="A0A2X0WSJ2"/>
<organism evidence="9 10">
    <name type="scientific">Anaerobiospirillum thomasii</name>
    <dbReference type="NCBI Taxonomy" id="179995"/>
    <lineage>
        <taxon>Bacteria</taxon>
        <taxon>Pseudomonadati</taxon>
        <taxon>Pseudomonadota</taxon>
        <taxon>Gammaproteobacteria</taxon>
        <taxon>Aeromonadales</taxon>
        <taxon>Succinivibrionaceae</taxon>
        <taxon>Anaerobiospirillum</taxon>
    </lineage>
</organism>
<keyword evidence="2 7" id="KW-0028">Amino-acid biosynthesis</keyword>
<keyword evidence="5 7" id="KW-0560">Oxidoreductase</keyword>
<dbReference type="PROSITE" id="PS01223">
    <property type="entry name" value="PROA"/>
    <property type="match status" value="1"/>
</dbReference>
<dbReference type="GO" id="GO:0055129">
    <property type="term" value="P:L-proline biosynthetic process"/>
    <property type="evidence" value="ECO:0007669"/>
    <property type="project" value="UniProtKB-UniRule"/>
</dbReference>
<accession>A0A2X0WSJ2</accession>
<dbReference type="PIRSF" id="PIRSF000151">
    <property type="entry name" value="GPR"/>
    <property type="match status" value="1"/>
</dbReference>
<evidence type="ECO:0000256" key="6">
    <source>
        <dbReference type="ARBA" id="ARBA00049024"/>
    </source>
</evidence>
<dbReference type="InterPro" id="IPR000965">
    <property type="entry name" value="GPR_dom"/>
</dbReference>
<evidence type="ECO:0000256" key="5">
    <source>
        <dbReference type="ARBA" id="ARBA00023002"/>
    </source>
</evidence>
<dbReference type="NCBIfam" id="NF001221">
    <property type="entry name" value="PRK00197.1"/>
    <property type="match status" value="1"/>
</dbReference>
<evidence type="ECO:0000313" key="10">
    <source>
        <dbReference type="Proteomes" id="UP000250086"/>
    </source>
</evidence>
<dbReference type="PANTHER" id="PTHR11063:SF8">
    <property type="entry name" value="DELTA-1-PYRROLINE-5-CARBOXYLATE SYNTHASE"/>
    <property type="match status" value="1"/>
</dbReference>
<keyword evidence="10" id="KW-1185">Reference proteome</keyword>
<dbReference type="NCBIfam" id="TIGR00407">
    <property type="entry name" value="proA"/>
    <property type="match status" value="1"/>
</dbReference>
<name>A0A2X0WSJ2_9GAMM</name>
<gene>
    <name evidence="7 9" type="primary">proA</name>
    <name evidence="9" type="ORF">NCTC13093_00909</name>
</gene>
<dbReference type="PANTHER" id="PTHR11063">
    <property type="entry name" value="GLUTAMATE SEMIALDEHYDE DEHYDROGENASE"/>
    <property type="match status" value="1"/>
</dbReference>
<evidence type="ECO:0000259" key="8">
    <source>
        <dbReference type="Pfam" id="PF00171"/>
    </source>
</evidence>
<dbReference type="SUPFAM" id="SSF53720">
    <property type="entry name" value="ALDH-like"/>
    <property type="match status" value="1"/>
</dbReference>
<evidence type="ECO:0000256" key="2">
    <source>
        <dbReference type="ARBA" id="ARBA00022605"/>
    </source>
</evidence>
<comment type="similarity">
    <text evidence="7">Belongs to the gamma-glutamyl phosphate reductase family.</text>
</comment>
<dbReference type="GO" id="GO:0005737">
    <property type="term" value="C:cytoplasm"/>
    <property type="evidence" value="ECO:0007669"/>
    <property type="project" value="UniProtKB-SubCell"/>
</dbReference>
<dbReference type="UniPathway" id="UPA00098">
    <property type="reaction ID" value="UER00360"/>
</dbReference>
<comment type="subcellular location">
    <subcellularLocation>
        <location evidence="7">Cytoplasm</location>
    </subcellularLocation>
</comment>
<keyword evidence="3 7" id="KW-0641">Proline biosynthesis</keyword>
<evidence type="ECO:0000313" key="9">
    <source>
        <dbReference type="EMBL" id="SPT69532.1"/>
    </source>
</evidence>
<dbReference type="Pfam" id="PF00171">
    <property type="entry name" value="Aldedh"/>
    <property type="match status" value="1"/>
</dbReference>
<dbReference type="Gene3D" id="3.40.309.10">
    <property type="entry name" value="Aldehyde Dehydrogenase, Chain A, domain 2"/>
    <property type="match status" value="1"/>
</dbReference>